<comment type="similarity">
    <text evidence="3">Belongs to the methyl-accepting chemotaxis (MCP) protein family.</text>
</comment>
<dbReference type="Gene3D" id="1.20.1440.210">
    <property type="match status" value="1"/>
</dbReference>
<feature type="domain" description="HAMP" evidence="7">
    <location>
        <begin position="305"/>
        <end position="357"/>
    </location>
</feature>
<dbReference type="Pfam" id="PF00672">
    <property type="entry name" value="HAMP"/>
    <property type="match status" value="1"/>
</dbReference>
<evidence type="ECO:0000313" key="11">
    <source>
        <dbReference type="Proteomes" id="UP001159075"/>
    </source>
</evidence>
<reference evidence="9" key="2">
    <citation type="submission" date="2019-04" db="EMBL/GenBank/DDBJ databases">
        <authorList>
            <person name="Zou H."/>
        </authorList>
    </citation>
    <scope>NUCLEOTIDE SEQUENCE</scope>
    <source>
        <strain evidence="9">2015oxa</strain>
    </source>
</reference>
<proteinExistence type="inferred from homology"/>
<dbReference type="Pfam" id="PF00015">
    <property type="entry name" value="MCPsignal"/>
    <property type="match status" value="1"/>
</dbReference>
<feature type="transmembrane region" description="Helical" evidence="5">
    <location>
        <begin position="20"/>
        <end position="39"/>
    </location>
</feature>
<evidence type="ECO:0000259" key="7">
    <source>
        <dbReference type="PROSITE" id="PS50885"/>
    </source>
</evidence>
<dbReference type="SMART" id="SM00304">
    <property type="entry name" value="HAMP"/>
    <property type="match status" value="1"/>
</dbReference>
<dbReference type="GO" id="GO:0004888">
    <property type="term" value="F:transmembrane signaling receptor activity"/>
    <property type="evidence" value="ECO:0007669"/>
    <property type="project" value="InterPro"/>
</dbReference>
<accession>A0A1E3UZ57</accession>
<sequence>MEGLRRLLGNMTVTNKLRLGFGILLLLIFIVAAAGYRGLTSIDISSRRLEFIANVDKTLLAAKAVRLEFIANGDLTKLDELQSLIENTKSGLQQQLSEYSDAYDRQYLQESLVAMERYHQSINQFSDVFKHKQALKVTGAQVGAKLVATYAELVDRMTNKAQATQNTELLKDALSVSQQMTMLRYHIRGYVYDASDLNLKTAKDAIARLSQTIATLKGEDTAQAIQILDRYDQDIDALVNVNRDMANLTQSMGEAAQTLMVNIRELVDIQKHQRADADAQAKEVVLGTLIVALVVGPLLAWLISGQIVGPLKQTLVTARKIAEGDLSSTIHSERQDEMGELLRAMDEMNSTLRQMLAQIGDSVVQLASSAEVLSSVTVQNSVGMQNQRSETDQVATAINEMAATVQEVSTSAENVALAAKEADHTTAVGNKKVIEAVSQIELLAKEIATTAHAMERLQSESVSIGAVLDVIKSVAQQTNLLALNAAIEAARAGEAGRGFAVVADEVRSLASRTQSSTEEIENMIVNLQKGTSESVQMMTKSRTLSDGAVSLSREAGEMLVDIAVAVSRIQDMTHQIAAASEEQSAVAEDINKSIVRVRDIAEQTADGAAETASSADNLASLGVTLKGLVTRFQL</sequence>
<feature type="domain" description="HBM" evidence="8">
    <location>
        <begin position="44"/>
        <end position="278"/>
    </location>
</feature>
<dbReference type="InterPro" id="IPR032255">
    <property type="entry name" value="HBM"/>
</dbReference>
<protein>
    <submittedName>
        <fullName evidence="9">HAMP domain-containing protein</fullName>
    </submittedName>
    <submittedName>
        <fullName evidence="10">Methyl-accepting chemotaxis protein</fullName>
    </submittedName>
</protein>
<evidence type="ECO:0000259" key="8">
    <source>
        <dbReference type="PROSITE" id="PS51753"/>
    </source>
</evidence>
<dbReference type="PANTHER" id="PTHR32089:SF120">
    <property type="entry name" value="METHYL-ACCEPTING CHEMOTAXIS PROTEIN TLPQ"/>
    <property type="match status" value="1"/>
</dbReference>
<comment type="subcellular location">
    <subcellularLocation>
        <location evidence="1">Membrane</location>
    </subcellularLocation>
</comment>
<evidence type="ECO:0000256" key="3">
    <source>
        <dbReference type="ARBA" id="ARBA00029447"/>
    </source>
</evidence>
<keyword evidence="11" id="KW-1185">Reference proteome</keyword>
<evidence type="ECO:0000259" key="6">
    <source>
        <dbReference type="PROSITE" id="PS50111"/>
    </source>
</evidence>
<feature type="transmembrane region" description="Helical" evidence="5">
    <location>
        <begin position="284"/>
        <end position="303"/>
    </location>
</feature>
<evidence type="ECO:0000313" key="10">
    <source>
        <dbReference type="EMBL" id="MDI5830407.1"/>
    </source>
</evidence>
<feature type="domain" description="Methyl-accepting transducer" evidence="6">
    <location>
        <begin position="362"/>
        <end position="598"/>
    </location>
</feature>
<dbReference type="CDD" id="cd11386">
    <property type="entry name" value="MCP_signal"/>
    <property type="match status" value="1"/>
</dbReference>
<organism evidence="9">
    <name type="scientific">Shewanella xiamenensis</name>
    <dbReference type="NCBI Taxonomy" id="332186"/>
    <lineage>
        <taxon>Bacteria</taxon>
        <taxon>Pseudomonadati</taxon>
        <taxon>Pseudomonadota</taxon>
        <taxon>Gammaproteobacteria</taxon>
        <taxon>Alteromonadales</taxon>
        <taxon>Shewanellaceae</taxon>
        <taxon>Shewanella</taxon>
    </lineage>
</organism>
<keyword evidence="5" id="KW-0812">Transmembrane</keyword>
<dbReference type="InterPro" id="IPR004090">
    <property type="entry name" value="Chemotax_Me-accpt_rcpt"/>
</dbReference>
<name>A0A1E3UZ57_9GAMM</name>
<dbReference type="FunFam" id="1.10.287.950:FF:000001">
    <property type="entry name" value="Methyl-accepting chemotaxis sensory transducer"/>
    <property type="match status" value="1"/>
</dbReference>
<dbReference type="AlphaFoldDB" id="A0A1E3UZ57"/>
<reference evidence="9" key="1">
    <citation type="journal article" date="2019" name="Int J Environ Res Public Health">
        <title>Characterization of Chromosome-Mediated BlaOXA-894 in Shewanella xiamenensis Isolated from Pig Wastewater.</title>
        <authorList>
            <person name="Zou H."/>
            <person name="Zhou Z."/>
            <person name="Xia H."/>
            <person name="Zhao Q."/>
            <person name="Li X."/>
        </authorList>
    </citation>
    <scope>NUCLEOTIDE SEQUENCE</scope>
    <source>
        <strain evidence="9">2015oxa</strain>
    </source>
</reference>
<dbReference type="PROSITE" id="PS50885">
    <property type="entry name" value="HAMP"/>
    <property type="match status" value="1"/>
</dbReference>
<dbReference type="PRINTS" id="PR00260">
    <property type="entry name" value="CHEMTRNSDUCR"/>
</dbReference>
<dbReference type="InterPro" id="IPR004089">
    <property type="entry name" value="MCPsignal_dom"/>
</dbReference>
<evidence type="ECO:0000256" key="1">
    <source>
        <dbReference type="ARBA" id="ARBA00004370"/>
    </source>
</evidence>
<dbReference type="PROSITE" id="PS50111">
    <property type="entry name" value="CHEMOTAXIS_TRANSDUC_2"/>
    <property type="match status" value="1"/>
</dbReference>
<dbReference type="RefSeq" id="WP_037429886.1">
    <property type="nucleotide sequence ID" value="NZ_JAIJZV010000001.1"/>
</dbReference>
<keyword evidence="2 4" id="KW-0807">Transducer</keyword>
<evidence type="ECO:0000313" key="9">
    <source>
        <dbReference type="EMBL" id="MDG5901273.1"/>
    </source>
</evidence>
<dbReference type="OrthoDB" id="9795078at2"/>
<dbReference type="GO" id="GO:0007165">
    <property type="term" value="P:signal transduction"/>
    <property type="evidence" value="ECO:0007669"/>
    <property type="project" value="UniProtKB-KW"/>
</dbReference>
<dbReference type="EMBL" id="SUNE01000012">
    <property type="protein sequence ID" value="MDG5901273.1"/>
    <property type="molecule type" value="Genomic_DNA"/>
</dbReference>
<dbReference type="GO" id="GO:0016020">
    <property type="term" value="C:membrane"/>
    <property type="evidence" value="ECO:0007669"/>
    <property type="project" value="UniProtKB-SubCell"/>
</dbReference>
<dbReference type="Gene3D" id="1.10.287.950">
    <property type="entry name" value="Methyl-accepting chemotaxis protein"/>
    <property type="match status" value="1"/>
</dbReference>
<dbReference type="EMBL" id="JAOTLW010000002">
    <property type="protein sequence ID" value="MDI5830407.1"/>
    <property type="molecule type" value="Genomic_DNA"/>
</dbReference>
<dbReference type="PANTHER" id="PTHR32089">
    <property type="entry name" value="METHYL-ACCEPTING CHEMOTAXIS PROTEIN MCPB"/>
    <property type="match status" value="1"/>
</dbReference>
<dbReference type="SMART" id="SM00283">
    <property type="entry name" value="MA"/>
    <property type="match status" value="1"/>
</dbReference>
<comment type="caution">
    <text evidence="9">The sequence shown here is derived from an EMBL/GenBank/DDBJ whole genome shotgun (WGS) entry which is preliminary data.</text>
</comment>
<keyword evidence="5" id="KW-1133">Transmembrane helix</keyword>
<dbReference type="SUPFAM" id="SSF58104">
    <property type="entry name" value="Methyl-accepting chemotaxis protein (MCP) signaling domain"/>
    <property type="match status" value="1"/>
</dbReference>
<dbReference type="CDD" id="cd06225">
    <property type="entry name" value="HAMP"/>
    <property type="match status" value="1"/>
</dbReference>
<dbReference type="Pfam" id="PF16591">
    <property type="entry name" value="HBM"/>
    <property type="match status" value="1"/>
</dbReference>
<dbReference type="GO" id="GO:0006935">
    <property type="term" value="P:chemotaxis"/>
    <property type="evidence" value="ECO:0007669"/>
    <property type="project" value="InterPro"/>
</dbReference>
<dbReference type="Proteomes" id="UP001152518">
    <property type="component" value="Unassembled WGS sequence"/>
</dbReference>
<evidence type="ECO:0000256" key="5">
    <source>
        <dbReference type="SAM" id="Phobius"/>
    </source>
</evidence>
<reference evidence="10 11" key="3">
    <citation type="submission" date="2022-09" db="EMBL/GenBank/DDBJ databases">
        <title>The outer-membrane cytochrome OmcA is essential for infection of Shewanella oneidensis by a zebrafish-associated bacteriophage.</title>
        <authorList>
            <person name="Grenfell A.W."/>
            <person name="Intile P."/>
            <person name="Mcfarlane J."/>
            <person name="Leung D."/>
            <person name="Abdalla K."/>
            <person name="Wold M."/>
            <person name="Kees E."/>
            <person name="Gralnick J."/>
        </authorList>
    </citation>
    <scope>NUCLEOTIDE SEQUENCE [LARGE SCALE GENOMIC DNA]</scope>
    <source>
        <strain evidence="10 11">NF-5</strain>
    </source>
</reference>
<evidence type="ECO:0000256" key="2">
    <source>
        <dbReference type="ARBA" id="ARBA00023224"/>
    </source>
</evidence>
<gene>
    <name evidence="9" type="ORF">E2650_15525</name>
    <name evidence="10" type="ORF">ODY93_02405</name>
</gene>
<dbReference type="PROSITE" id="PS51753">
    <property type="entry name" value="HBM"/>
    <property type="match status" value="1"/>
</dbReference>
<keyword evidence="5" id="KW-0472">Membrane</keyword>
<evidence type="ECO:0000256" key="4">
    <source>
        <dbReference type="PROSITE-ProRule" id="PRU00284"/>
    </source>
</evidence>
<dbReference type="InterPro" id="IPR003660">
    <property type="entry name" value="HAMP_dom"/>
</dbReference>
<dbReference type="Proteomes" id="UP001159075">
    <property type="component" value="Unassembled WGS sequence"/>
</dbReference>
<dbReference type="SMART" id="SM01358">
    <property type="entry name" value="HBM"/>
    <property type="match status" value="1"/>
</dbReference>